<accession>A0A4Z1PJE6</accession>
<organism evidence="2 3">
    <name type="scientific">Venturia nashicola</name>
    <dbReference type="NCBI Taxonomy" id="86259"/>
    <lineage>
        <taxon>Eukaryota</taxon>
        <taxon>Fungi</taxon>
        <taxon>Dikarya</taxon>
        <taxon>Ascomycota</taxon>
        <taxon>Pezizomycotina</taxon>
        <taxon>Dothideomycetes</taxon>
        <taxon>Pleosporomycetidae</taxon>
        <taxon>Venturiales</taxon>
        <taxon>Venturiaceae</taxon>
        <taxon>Venturia</taxon>
    </lineage>
</organism>
<evidence type="ECO:0000256" key="1">
    <source>
        <dbReference type="SAM" id="MobiDB-lite"/>
    </source>
</evidence>
<name>A0A4Z1PJE6_9PEZI</name>
<dbReference type="Proteomes" id="UP000298493">
    <property type="component" value="Unassembled WGS sequence"/>
</dbReference>
<protein>
    <submittedName>
        <fullName evidence="2">Uncharacterized protein</fullName>
    </submittedName>
</protein>
<keyword evidence="3" id="KW-1185">Reference proteome</keyword>
<comment type="caution">
    <text evidence="2">The sequence shown here is derived from an EMBL/GenBank/DDBJ whole genome shotgun (WGS) entry which is preliminary data.</text>
</comment>
<gene>
    <name evidence="2" type="ORF">E6O75_ATG03754</name>
</gene>
<dbReference type="EMBL" id="SNSC02000003">
    <property type="protein sequence ID" value="TID25891.1"/>
    <property type="molecule type" value="Genomic_DNA"/>
</dbReference>
<feature type="region of interest" description="Disordered" evidence="1">
    <location>
        <begin position="21"/>
        <end position="43"/>
    </location>
</feature>
<evidence type="ECO:0000313" key="2">
    <source>
        <dbReference type="EMBL" id="TID25891.1"/>
    </source>
</evidence>
<dbReference type="AlphaFoldDB" id="A0A4Z1PJE6"/>
<dbReference type="OrthoDB" id="3938633at2759"/>
<reference evidence="2 3" key="1">
    <citation type="submission" date="2019-04" db="EMBL/GenBank/DDBJ databases">
        <title>High contiguity whole genome sequence and gene annotation resource for two Venturia nashicola isolates.</title>
        <authorList>
            <person name="Prokchorchik M."/>
            <person name="Won K."/>
            <person name="Lee Y."/>
            <person name="Choi E.D."/>
            <person name="Segonzac C."/>
            <person name="Sohn K.H."/>
        </authorList>
    </citation>
    <scope>NUCLEOTIDE SEQUENCE [LARGE SCALE GENOMIC DNA]</scope>
    <source>
        <strain evidence="2 3">PRI2</strain>
    </source>
</reference>
<evidence type="ECO:0000313" key="3">
    <source>
        <dbReference type="Proteomes" id="UP000298493"/>
    </source>
</evidence>
<proteinExistence type="predicted"/>
<sequence length="123" mass="13862">MTVTKEMKMTINLPYHKFINQPDNHTDNPAFCESPSGQSSKQRKSFFSPLLNYFRAPLEESYHLDDAELDEIREVMTTKEKRKGRVFVQTNAVGAGGLRLEGSNGLVVEGAGTGDWRRPSLWG</sequence>